<evidence type="ECO:0000313" key="4">
    <source>
        <dbReference type="Proteomes" id="UP000694383"/>
    </source>
</evidence>
<dbReference type="AlphaFoldDB" id="A0A8C7XI14"/>
<dbReference type="PANTHER" id="PTHR44329:SF297">
    <property type="entry name" value="RECEPTOR-INTERACTING SERINE_THREONINE-PROTEIN KINASE 3"/>
    <property type="match status" value="1"/>
</dbReference>
<name>A0A8C7XI14_9TELE</name>
<dbReference type="PROSITE" id="PS00107">
    <property type="entry name" value="PROTEIN_KINASE_ATP"/>
    <property type="match status" value="1"/>
</dbReference>
<proteinExistence type="predicted"/>
<organism evidence="3 4">
    <name type="scientific">Oryzias sinensis</name>
    <name type="common">Chinese medaka</name>
    <dbReference type="NCBI Taxonomy" id="183150"/>
    <lineage>
        <taxon>Eukaryota</taxon>
        <taxon>Metazoa</taxon>
        <taxon>Chordata</taxon>
        <taxon>Craniata</taxon>
        <taxon>Vertebrata</taxon>
        <taxon>Euteleostomi</taxon>
        <taxon>Actinopterygii</taxon>
        <taxon>Neopterygii</taxon>
        <taxon>Teleostei</taxon>
        <taxon>Neoteleostei</taxon>
        <taxon>Acanthomorphata</taxon>
        <taxon>Ovalentaria</taxon>
        <taxon>Atherinomorphae</taxon>
        <taxon>Beloniformes</taxon>
        <taxon>Adrianichthyidae</taxon>
        <taxon>Oryziinae</taxon>
        <taxon>Oryzias</taxon>
    </lineage>
</organism>
<dbReference type="Ensembl" id="ENSOSIT00000013941.1">
    <property type="protein sequence ID" value="ENSOSIP00000013166.1"/>
    <property type="gene ID" value="ENSOSIG00000007612.1"/>
</dbReference>
<dbReference type="Gene3D" id="1.10.510.10">
    <property type="entry name" value="Transferase(Phosphotransferase) domain 1"/>
    <property type="match status" value="2"/>
</dbReference>
<reference evidence="3" key="1">
    <citation type="submission" date="2025-08" db="UniProtKB">
        <authorList>
            <consortium name="Ensembl"/>
        </authorList>
    </citation>
    <scope>IDENTIFICATION</scope>
</reference>
<dbReference type="InterPro" id="IPR001245">
    <property type="entry name" value="Ser-Thr/Tyr_kinase_cat_dom"/>
</dbReference>
<evidence type="ECO:0000259" key="2">
    <source>
        <dbReference type="PROSITE" id="PS50011"/>
    </source>
</evidence>
<protein>
    <recommendedName>
        <fullName evidence="2">Protein kinase domain-containing protein</fullName>
    </recommendedName>
</protein>
<reference evidence="3" key="2">
    <citation type="submission" date="2025-09" db="UniProtKB">
        <authorList>
            <consortium name="Ensembl"/>
        </authorList>
    </citation>
    <scope>IDENTIFICATION</scope>
</reference>
<accession>A0A8C7XI14</accession>
<keyword evidence="4" id="KW-1185">Reference proteome</keyword>
<dbReference type="GO" id="GO:0004706">
    <property type="term" value="F:JUN kinase kinase kinase activity"/>
    <property type="evidence" value="ECO:0007669"/>
    <property type="project" value="TreeGrafter"/>
</dbReference>
<keyword evidence="1" id="KW-0547">Nucleotide-binding</keyword>
<evidence type="ECO:0000313" key="3">
    <source>
        <dbReference type="Ensembl" id="ENSOSIP00000013166.1"/>
    </source>
</evidence>
<keyword evidence="1" id="KW-0067">ATP-binding</keyword>
<dbReference type="InterPro" id="IPR011009">
    <property type="entry name" value="Kinase-like_dom_sf"/>
</dbReference>
<dbReference type="PANTHER" id="PTHR44329">
    <property type="entry name" value="SERINE/THREONINE-PROTEIN KINASE TNNI3K-RELATED"/>
    <property type="match status" value="1"/>
</dbReference>
<dbReference type="InterPro" id="IPR051681">
    <property type="entry name" value="Ser/Thr_Kinases-Pseudokinases"/>
</dbReference>
<dbReference type="SUPFAM" id="SSF56112">
    <property type="entry name" value="Protein kinase-like (PK-like)"/>
    <property type="match status" value="1"/>
</dbReference>
<evidence type="ECO:0000256" key="1">
    <source>
        <dbReference type="PROSITE-ProRule" id="PRU10141"/>
    </source>
</evidence>
<dbReference type="Pfam" id="PF07714">
    <property type="entry name" value="PK_Tyr_Ser-Thr"/>
    <property type="match status" value="1"/>
</dbReference>
<dbReference type="GeneTree" id="ENSGT00940000160206"/>
<feature type="binding site" evidence="1">
    <location>
        <position position="43"/>
    </location>
    <ligand>
        <name>ATP</name>
        <dbReference type="ChEBI" id="CHEBI:30616"/>
    </ligand>
</feature>
<dbReference type="InterPro" id="IPR017441">
    <property type="entry name" value="Protein_kinase_ATP_BS"/>
</dbReference>
<dbReference type="PROSITE" id="PS50011">
    <property type="entry name" value="PROTEIN_KINASE_DOM"/>
    <property type="match status" value="1"/>
</dbReference>
<dbReference type="InterPro" id="IPR000719">
    <property type="entry name" value="Prot_kinase_dom"/>
</dbReference>
<sequence>MGLLNPKAFDNEHLEKWELIGIGGFGHVFKVNHKKMGHDVAIKLLDMEGALFKEAKYLETSSSDYVLRIYGIYEGIPPFSKAKLQTKGIVTEFMRRGSIESLQKQLNCTPPVPLAFLYNDTIFIINLKNFYHCIFNEEKAAHGGSLKYMPPEAFEANYTPSRSYDIYSFGILVWSIFTGEQPYKDALEFVVKMKVPEGQRPPLDQLFVENKAQLEELKTLICQCWEGEPSKRPTTKKCIGVTEKMYSIHKNGINHAVYQVFEKLDSVKSEPPEASMEPSLAEATGALFSFYFYYFSIWLISTHALGATEN</sequence>
<dbReference type="Proteomes" id="UP000694383">
    <property type="component" value="Unplaced"/>
</dbReference>
<feature type="domain" description="Protein kinase" evidence="2">
    <location>
        <begin position="14"/>
        <end position="258"/>
    </location>
</feature>
<dbReference type="GO" id="GO:0005524">
    <property type="term" value="F:ATP binding"/>
    <property type="evidence" value="ECO:0007669"/>
    <property type="project" value="UniProtKB-UniRule"/>
</dbReference>